<dbReference type="InterPro" id="IPR029071">
    <property type="entry name" value="Ubiquitin-like_domsf"/>
</dbReference>
<dbReference type="InterPro" id="IPR000299">
    <property type="entry name" value="FERM_domain"/>
</dbReference>
<feature type="domain" description="MyTH4" evidence="3">
    <location>
        <begin position="1"/>
        <end position="100"/>
    </location>
</feature>
<dbReference type="Gene3D" id="3.10.20.90">
    <property type="entry name" value="Phosphatidylinositol 3-kinase Catalytic Subunit, Chain A, domain 1"/>
    <property type="match status" value="1"/>
</dbReference>
<dbReference type="InterPro" id="IPR051567">
    <property type="entry name" value="Unconventional_Myosin_ATPase"/>
</dbReference>
<dbReference type="AlphaFoldDB" id="A0A8S3I5Z4"/>
<evidence type="ECO:0000256" key="1">
    <source>
        <dbReference type="ARBA" id="ARBA00008314"/>
    </source>
</evidence>
<dbReference type="EMBL" id="CAJOBI010326609">
    <property type="protein sequence ID" value="CAF5192765.1"/>
    <property type="molecule type" value="Genomic_DNA"/>
</dbReference>
<name>A0A8S3I5Z4_9BILA</name>
<dbReference type="Gene3D" id="1.25.40.530">
    <property type="entry name" value="MyTH4 domain"/>
    <property type="match status" value="1"/>
</dbReference>
<evidence type="ECO:0000313" key="4">
    <source>
        <dbReference type="EMBL" id="CAF3892458.1"/>
    </source>
</evidence>
<protein>
    <submittedName>
        <fullName evidence="5">Uncharacterized protein</fullName>
    </submittedName>
</protein>
<dbReference type="GO" id="GO:0005856">
    <property type="term" value="C:cytoskeleton"/>
    <property type="evidence" value="ECO:0007669"/>
    <property type="project" value="InterPro"/>
</dbReference>
<feature type="non-terminal residue" evidence="5">
    <location>
        <position position="1"/>
    </location>
</feature>
<dbReference type="EMBL" id="CAJOBJ010001707">
    <property type="protein sequence ID" value="CAF3892458.1"/>
    <property type="molecule type" value="Genomic_DNA"/>
</dbReference>
<dbReference type="Proteomes" id="UP000681720">
    <property type="component" value="Unassembled WGS sequence"/>
</dbReference>
<evidence type="ECO:0000259" key="2">
    <source>
        <dbReference type="PROSITE" id="PS50057"/>
    </source>
</evidence>
<evidence type="ECO:0000313" key="5">
    <source>
        <dbReference type="EMBL" id="CAF5192765.1"/>
    </source>
</evidence>
<dbReference type="Pfam" id="PF21989">
    <property type="entry name" value="RA_2"/>
    <property type="match status" value="1"/>
</dbReference>
<feature type="domain" description="FERM" evidence="2">
    <location>
        <begin position="105"/>
        <end position="223"/>
    </location>
</feature>
<reference evidence="5" key="1">
    <citation type="submission" date="2021-02" db="EMBL/GenBank/DDBJ databases">
        <authorList>
            <person name="Nowell W R."/>
        </authorList>
    </citation>
    <scope>NUCLEOTIDE SEQUENCE</scope>
</reference>
<dbReference type="PANTHER" id="PTHR22692">
    <property type="entry name" value="MYOSIN VII, XV"/>
    <property type="match status" value="1"/>
</dbReference>
<accession>A0A8S3I5Z4</accession>
<comment type="similarity">
    <text evidence="1">Belongs to the TRAFAC class myosin-kinesin ATPase superfamily. Myosin family.</text>
</comment>
<dbReference type="SUPFAM" id="SSF54236">
    <property type="entry name" value="Ubiquitin-like"/>
    <property type="match status" value="1"/>
</dbReference>
<dbReference type="InterPro" id="IPR000857">
    <property type="entry name" value="MyTH4_dom"/>
</dbReference>
<dbReference type="PROSITE" id="PS50057">
    <property type="entry name" value="FERM_3"/>
    <property type="match status" value="1"/>
</dbReference>
<evidence type="ECO:0000259" key="3">
    <source>
        <dbReference type="PROSITE" id="PS51016"/>
    </source>
</evidence>
<proteinExistence type="inferred from homology"/>
<evidence type="ECO:0000313" key="6">
    <source>
        <dbReference type="Proteomes" id="UP000676336"/>
    </source>
</evidence>
<sequence length="223" mass="25573">DEILCQICKQLNDHPAMRDKKSRNPEKSEQREKSYMRGWFLLCLCLYSFPPGSNLVRFLRNFVQNGPPNLANFAEFVLRRTYVNGSRNEPLSMEEINAIQKASPLQINVKVIHSVETLPICCDAATIAEEACTELARQLNITETFGWSLFAESNSEGYSIGFNKDHLFDILSRLEMGQIQKGEDPRNVDITFIFCKQLFAPWENLDDDPISIDLIYEQIINGM</sequence>
<dbReference type="Proteomes" id="UP000676336">
    <property type="component" value="Unassembled WGS sequence"/>
</dbReference>
<organism evidence="5 6">
    <name type="scientific">Rotaria magnacalcarata</name>
    <dbReference type="NCBI Taxonomy" id="392030"/>
    <lineage>
        <taxon>Eukaryota</taxon>
        <taxon>Metazoa</taxon>
        <taxon>Spiralia</taxon>
        <taxon>Gnathifera</taxon>
        <taxon>Rotifera</taxon>
        <taxon>Eurotatoria</taxon>
        <taxon>Bdelloidea</taxon>
        <taxon>Philodinida</taxon>
        <taxon>Philodinidae</taxon>
        <taxon>Rotaria</taxon>
    </lineage>
</organism>
<gene>
    <name evidence="4" type="ORF">GIL414_LOCUS6120</name>
    <name evidence="5" type="ORF">SMN809_LOCUS72852</name>
</gene>
<dbReference type="InterPro" id="IPR038185">
    <property type="entry name" value="MyTH4_dom_sf"/>
</dbReference>
<comment type="caution">
    <text evidence="5">The sequence shown here is derived from an EMBL/GenBank/DDBJ whole genome shotgun (WGS) entry which is preliminary data.</text>
</comment>
<dbReference type="PANTHER" id="PTHR22692:SF26">
    <property type="entry name" value="SH3 DOMAIN-CONTAINING PROTEIN"/>
    <property type="match status" value="1"/>
</dbReference>
<dbReference type="Pfam" id="PF00784">
    <property type="entry name" value="MyTH4"/>
    <property type="match status" value="1"/>
</dbReference>
<dbReference type="PROSITE" id="PS51016">
    <property type="entry name" value="MYTH4"/>
    <property type="match status" value="1"/>
</dbReference>